<dbReference type="Proteomes" id="UP000193963">
    <property type="component" value="Unassembled WGS sequence"/>
</dbReference>
<proteinExistence type="predicted"/>
<keyword evidence="3" id="KW-1185">Reference proteome</keyword>
<dbReference type="Pfam" id="PF07883">
    <property type="entry name" value="Cupin_2"/>
    <property type="match status" value="1"/>
</dbReference>
<dbReference type="InterPro" id="IPR014710">
    <property type="entry name" value="RmlC-like_jellyroll"/>
</dbReference>
<protein>
    <submittedName>
        <fullName evidence="2">Cupin domain protein</fullName>
    </submittedName>
</protein>
<dbReference type="OrthoDB" id="882143at2"/>
<dbReference type="InterPro" id="IPR011051">
    <property type="entry name" value="RmlC_Cupin_sf"/>
</dbReference>
<evidence type="ECO:0000313" key="2">
    <source>
        <dbReference type="EMBL" id="SLN36786.1"/>
    </source>
</evidence>
<dbReference type="Gene3D" id="2.60.120.10">
    <property type="entry name" value="Jelly Rolls"/>
    <property type="match status" value="1"/>
</dbReference>
<organism evidence="2 3">
    <name type="scientific">Pseudooceanicola marinus</name>
    <dbReference type="NCBI Taxonomy" id="396013"/>
    <lineage>
        <taxon>Bacteria</taxon>
        <taxon>Pseudomonadati</taxon>
        <taxon>Pseudomonadota</taxon>
        <taxon>Alphaproteobacteria</taxon>
        <taxon>Rhodobacterales</taxon>
        <taxon>Paracoccaceae</taxon>
        <taxon>Pseudooceanicola</taxon>
    </lineage>
</organism>
<feature type="domain" description="Cupin type-2" evidence="1">
    <location>
        <begin position="47"/>
        <end position="92"/>
    </location>
</feature>
<evidence type="ECO:0000313" key="3">
    <source>
        <dbReference type="Proteomes" id="UP000193963"/>
    </source>
</evidence>
<dbReference type="RefSeq" id="WP_085887478.1">
    <property type="nucleotide sequence ID" value="NZ_FWFN01000003.1"/>
</dbReference>
<dbReference type="SUPFAM" id="SSF51182">
    <property type="entry name" value="RmlC-like cupins"/>
    <property type="match status" value="1"/>
</dbReference>
<dbReference type="EMBL" id="FWFN01000003">
    <property type="protein sequence ID" value="SLN36786.1"/>
    <property type="molecule type" value="Genomic_DNA"/>
</dbReference>
<dbReference type="AlphaFoldDB" id="A0A1X6Z100"/>
<gene>
    <name evidence="2" type="ORF">PSM7751_01596</name>
</gene>
<name>A0A1X6Z100_9RHOB</name>
<accession>A0A1X6Z100</accession>
<reference evidence="2 3" key="1">
    <citation type="submission" date="2017-03" db="EMBL/GenBank/DDBJ databases">
        <authorList>
            <person name="Afonso C.L."/>
            <person name="Miller P.J."/>
            <person name="Scott M.A."/>
            <person name="Spackman E."/>
            <person name="Goraichik I."/>
            <person name="Dimitrov K.M."/>
            <person name="Suarez D.L."/>
            <person name="Swayne D.E."/>
        </authorList>
    </citation>
    <scope>NUCLEOTIDE SEQUENCE [LARGE SCALE GENOMIC DNA]</scope>
    <source>
        <strain evidence="2 3">CECT 7751</strain>
    </source>
</reference>
<evidence type="ECO:0000259" key="1">
    <source>
        <dbReference type="Pfam" id="PF07883"/>
    </source>
</evidence>
<dbReference type="InterPro" id="IPR013096">
    <property type="entry name" value="Cupin_2"/>
</dbReference>
<sequence>MTFPDFIMGFPALDVPFPEDVVQTRAVQSEAGLVIFFTFLQDMVLPPHAHGPQWGTVVEGEITLTIDGETRTYAPGESYDIPDGALHGARIKAGTKVIDVFAEADRYALKG</sequence>